<organism evidence="1 2">
    <name type="scientific">Desulfurobacterium thermolithotrophum (strain DSM 11699 / BSA)</name>
    <dbReference type="NCBI Taxonomy" id="868864"/>
    <lineage>
        <taxon>Bacteria</taxon>
        <taxon>Pseudomonadati</taxon>
        <taxon>Aquificota</taxon>
        <taxon>Aquificia</taxon>
        <taxon>Desulfurobacteriales</taxon>
        <taxon>Desulfurobacteriaceae</taxon>
        <taxon>Desulfurobacterium</taxon>
    </lineage>
</organism>
<dbReference type="STRING" id="868864.Dester_1520"/>
<dbReference type="InterPro" id="IPR015254">
    <property type="entry name" value="AGOG-like"/>
</dbReference>
<name>F0S2D2_DESTD</name>
<dbReference type="GO" id="GO:0140078">
    <property type="term" value="F:class I DNA-(apurinic or apyrimidinic site) endonuclease activity"/>
    <property type="evidence" value="ECO:0007669"/>
    <property type="project" value="UniProtKB-EC"/>
</dbReference>
<dbReference type="Pfam" id="PF09171">
    <property type="entry name" value="AGOG"/>
    <property type="match status" value="1"/>
</dbReference>
<evidence type="ECO:0000313" key="2">
    <source>
        <dbReference type="Proteomes" id="UP000007102"/>
    </source>
</evidence>
<dbReference type="KEGG" id="dte:Dester_1520"/>
<dbReference type="RefSeq" id="WP_013639094.1">
    <property type="nucleotide sequence ID" value="NC_015185.1"/>
</dbReference>
<dbReference type="OrthoDB" id="13643at2"/>
<proteinExistence type="predicted"/>
<evidence type="ECO:0000313" key="1">
    <source>
        <dbReference type="EMBL" id="ADY74147.1"/>
    </source>
</evidence>
<dbReference type="SUPFAM" id="SSF48150">
    <property type="entry name" value="DNA-glycosylase"/>
    <property type="match status" value="1"/>
</dbReference>
<reference evidence="2" key="2">
    <citation type="submission" date="2011-02" db="EMBL/GenBank/DDBJ databases">
        <title>The complete genome of Desulfurobacterium thermolithotrophum DSM 11699.</title>
        <authorList>
            <consortium name="US DOE Joint Genome Institute (JGI-PGF)"/>
            <person name="Lucas S."/>
            <person name="Copeland A."/>
            <person name="Lapidus A."/>
            <person name="Bruce D."/>
            <person name="Goodwin L."/>
            <person name="Pitluck S."/>
            <person name="Kyrpides N."/>
            <person name="Mavromatis K."/>
            <person name="Pagani I."/>
            <person name="Ivanova N."/>
            <person name="Mikhailova N."/>
            <person name="Daligault H."/>
            <person name="Detter J.C."/>
            <person name="Tapia R."/>
            <person name="Han C."/>
            <person name="Land M."/>
            <person name="Hauser L."/>
            <person name="Markowitz V."/>
            <person name="Cheng J.-F."/>
            <person name="Hugenholtz P."/>
            <person name="Woyke T."/>
            <person name="Wu D."/>
            <person name="Spring S."/>
            <person name="Brambilla E."/>
            <person name="Klenk H.-P."/>
            <person name="Eisen J.A."/>
        </authorList>
    </citation>
    <scope>NUCLEOTIDE SEQUENCE [LARGE SCALE GENOMIC DNA]</scope>
    <source>
        <strain evidence="2">DSM 11699 / BSA</strain>
    </source>
</reference>
<dbReference type="GO" id="GO:0016799">
    <property type="term" value="F:hydrolase activity, hydrolyzing N-glycosyl compounds"/>
    <property type="evidence" value="ECO:0007669"/>
    <property type="project" value="InterPro"/>
</dbReference>
<keyword evidence="2" id="KW-1185">Reference proteome</keyword>
<accession>F0S2D2</accession>
<keyword evidence="1" id="KW-0456">Lyase</keyword>
<protein>
    <submittedName>
        <fullName evidence="1">DNA-(Apurinic or apyrimidinic site) lyase</fullName>
        <ecNumber evidence="1">4.2.99.18</ecNumber>
    </submittedName>
</protein>
<dbReference type="HOGENOM" id="CLU_085935_0_0_0"/>
<reference evidence="1 2" key="1">
    <citation type="journal article" date="2011" name="Stand. Genomic Sci.">
        <title>Complete genome sequence of the thermophilic sulfur-reducer Desulfurobacterium thermolithotrophum type strain (BSA(T)) from a deep-sea hydrothermal vent.</title>
        <authorList>
            <person name="Goker M."/>
            <person name="Daligault H."/>
            <person name="Mwirichia R."/>
            <person name="Lapidus A."/>
            <person name="Lucas S."/>
            <person name="Deshpande S."/>
            <person name="Pagani I."/>
            <person name="Tapia R."/>
            <person name="Cheng J.F."/>
            <person name="Goodwin L."/>
            <person name="Pitluck S."/>
            <person name="Liolios K."/>
            <person name="Ivanova N."/>
            <person name="Mavromatis K."/>
            <person name="Mikhailova N."/>
            <person name="Pati A."/>
            <person name="Chen A."/>
            <person name="Palaniappan K."/>
            <person name="Han C."/>
            <person name="Land M."/>
            <person name="Hauser L."/>
            <person name="Pan C."/>
            <person name="Brambilla E.M."/>
            <person name="Rohde M."/>
            <person name="Spring S."/>
            <person name="Sikorski J."/>
            <person name="Wirth R."/>
            <person name="Detter J.C."/>
            <person name="Woyke T."/>
            <person name="Bristow J."/>
            <person name="Eisen J.A."/>
            <person name="Markowitz V."/>
            <person name="Hugenholtz P."/>
            <person name="Kyrpides N.C."/>
            <person name="Klenk H.P."/>
        </authorList>
    </citation>
    <scope>NUCLEOTIDE SEQUENCE [LARGE SCALE GENOMIC DNA]</scope>
    <source>
        <strain evidence="2">DSM 11699 / BSA</strain>
    </source>
</reference>
<dbReference type="GO" id="GO:0006281">
    <property type="term" value="P:DNA repair"/>
    <property type="evidence" value="ECO:0007669"/>
    <property type="project" value="InterPro"/>
</dbReference>
<sequence length="244" mass="28886">MENLLKVLKEFSKEDIEKLESFDRQYKALEKLHKEIKNPQDFLKLVVINALMSYQLQMKGEKYWETFSEFFSESPEIERFEEFIKTNNKRFLNAKLKRLHKVIKCVKKLFSNYSLTDLGKDLTILVKELSKCLNQKIDSKTVVFAAKMFMYGYRIAFGKNPEKLEEIAIPIDSRLSKISSDKNFWKKLSEKSRIPQIRLDAVLWIPMGLEESSLKELPEKLKFKLRRITELVKKKNSSCNSLRK</sequence>
<dbReference type="Proteomes" id="UP000007102">
    <property type="component" value="Chromosome"/>
</dbReference>
<dbReference type="InParanoid" id="F0S2D2"/>
<dbReference type="EMBL" id="CP002543">
    <property type="protein sequence ID" value="ADY74147.1"/>
    <property type="molecule type" value="Genomic_DNA"/>
</dbReference>
<dbReference type="AlphaFoldDB" id="F0S2D2"/>
<dbReference type="InterPro" id="IPR011257">
    <property type="entry name" value="DNA_glycosylase"/>
</dbReference>
<dbReference type="EC" id="4.2.99.18" evidence="1"/>
<dbReference type="Gene3D" id="1.10.340.30">
    <property type="entry name" value="Hypothetical protein, domain 2"/>
    <property type="match status" value="1"/>
</dbReference>
<dbReference type="eggNOG" id="COG4047">
    <property type="taxonomic scope" value="Bacteria"/>
</dbReference>
<gene>
    <name evidence="1" type="ordered locus">Dester_1520</name>
</gene>